<dbReference type="SUPFAM" id="SSF51556">
    <property type="entry name" value="Metallo-dependent hydrolases"/>
    <property type="match status" value="1"/>
</dbReference>
<dbReference type="InterPro" id="IPR032466">
    <property type="entry name" value="Metal_Hydrolase"/>
</dbReference>
<reference evidence="2 3" key="1">
    <citation type="journal article" date="2014" name="Int. J. Syst. Evol. Microbiol.">
        <title>Complete genome sequence of Corynebacterium casei LMG S-19264T (=DSM 44701T), isolated from a smear-ripened cheese.</title>
        <authorList>
            <consortium name="US DOE Joint Genome Institute (JGI-PGF)"/>
            <person name="Walter F."/>
            <person name="Albersmeier A."/>
            <person name="Kalinowski J."/>
            <person name="Ruckert C."/>
        </authorList>
    </citation>
    <scope>NUCLEOTIDE SEQUENCE [LARGE SCALE GENOMIC DNA]</scope>
    <source>
        <strain evidence="2 3">KCTC 23968</strain>
    </source>
</reference>
<keyword evidence="1" id="KW-0732">Signal</keyword>
<dbReference type="EMBL" id="BMYV01000004">
    <property type="protein sequence ID" value="GGX75933.1"/>
    <property type="molecule type" value="Genomic_DNA"/>
</dbReference>
<dbReference type="InterPro" id="IPR008257">
    <property type="entry name" value="Pept_M19"/>
</dbReference>
<dbReference type="Gene3D" id="3.20.20.140">
    <property type="entry name" value="Metal-dependent hydrolases"/>
    <property type="match status" value="1"/>
</dbReference>
<protein>
    <submittedName>
        <fullName evidence="2">Peptidase M19</fullName>
    </submittedName>
</protein>
<name>A0A918KVG3_9PROT</name>
<dbReference type="AlphaFoldDB" id="A0A918KVG3"/>
<comment type="caution">
    <text evidence="2">The sequence shown here is derived from an EMBL/GenBank/DDBJ whole genome shotgun (WGS) entry which is preliminary data.</text>
</comment>
<organism evidence="2 3">
    <name type="scientific">Litorimonas cladophorae</name>
    <dbReference type="NCBI Taxonomy" id="1220491"/>
    <lineage>
        <taxon>Bacteria</taxon>
        <taxon>Pseudomonadati</taxon>
        <taxon>Pseudomonadota</taxon>
        <taxon>Alphaproteobacteria</taxon>
        <taxon>Maricaulales</taxon>
        <taxon>Robiginitomaculaceae</taxon>
    </lineage>
</organism>
<evidence type="ECO:0000313" key="2">
    <source>
        <dbReference type="EMBL" id="GGX75933.1"/>
    </source>
</evidence>
<keyword evidence="3" id="KW-1185">Reference proteome</keyword>
<evidence type="ECO:0000256" key="1">
    <source>
        <dbReference type="SAM" id="SignalP"/>
    </source>
</evidence>
<dbReference type="Proteomes" id="UP000600865">
    <property type="component" value="Unassembled WGS sequence"/>
</dbReference>
<accession>A0A918KVG3</accession>
<dbReference type="Pfam" id="PF01244">
    <property type="entry name" value="Peptidase_M19"/>
    <property type="match status" value="1"/>
</dbReference>
<dbReference type="CDD" id="cd01301">
    <property type="entry name" value="rDP_like"/>
    <property type="match status" value="1"/>
</dbReference>
<dbReference type="GO" id="GO:0006508">
    <property type="term" value="P:proteolysis"/>
    <property type="evidence" value="ECO:0007669"/>
    <property type="project" value="InterPro"/>
</dbReference>
<dbReference type="PROSITE" id="PS51257">
    <property type="entry name" value="PROKAR_LIPOPROTEIN"/>
    <property type="match status" value="1"/>
</dbReference>
<feature type="signal peptide" evidence="1">
    <location>
        <begin position="1"/>
        <end position="24"/>
    </location>
</feature>
<dbReference type="Gene3D" id="1.10.287.650">
    <property type="entry name" value="L27 domain"/>
    <property type="match status" value="1"/>
</dbReference>
<proteinExistence type="predicted"/>
<evidence type="ECO:0000313" key="3">
    <source>
        <dbReference type="Proteomes" id="UP000600865"/>
    </source>
</evidence>
<dbReference type="PANTHER" id="PTHR10443:SF12">
    <property type="entry name" value="DIPEPTIDASE"/>
    <property type="match status" value="1"/>
</dbReference>
<feature type="chain" id="PRO_5037180373" evidence="1">
    <location>
        <begin position="25"/>
        <end position="408"/>
    </location>
</feature>
<gene>
    <name evidence="2" type="ORF">GCM10011309_27470</name>
</gene>
<dbReference type="GO" id="GO:0070573">
    <property type="term" value="F:metallodipeptidase activity"/>
    <property type="evidence" value="ECO:0007669"/>
    <property type="project" value="InterPro"/>
</dbReference>
<dbReference type="PANTHER" id="PTHR10443">
    <property type="entry name" value="MICROSOMAL DIPEPTIDASE"/>
    <property type="match status" value="1"/>
</dbReference>
<sequence>MKHNVKPSLALTAALLLSASVVTGCATTPLTMADVPAVHDRTLTLDTHIDIPLTYIKEIDPSGPTALQVDLPKLDAGQLDSGFWIVYTPQGELTTAGIAAAQAISETRLDAICKLTQNFPESFGLAKTADDVRRITDEGRHAVLIGMENAYPLGLTGYEEELKIYTEIGVRYVGLTHFGHNQFGDSSNPHPTRDNGPKWGGLSPDGRKLVDILNKNGIMVDVSHAGKATMMQAADLSRAPIIASHSGVKAVADTARNLDDEQLRKIAEVNGVAQMVALGSYVKLPTAKQAAAREALDKEFGDRSGWWPSKQARYDERRKKIAAMAPEATVADFVDHIDHAVKVAGIDHVGIASDFDGGGGIDGWKDASETQNVTAELVKRGYSEADIAKIWGGNLLRVMEAVEVVAEQ</sequence>
<dbReference type="RefSeq" id="WP_189587143.1">
    <property type="nucleotide sequence ID" value="NZ_BMYV01000004.1"/>
</dbReference>
<dbReference type="PROSITE" id="PS51365">
    <property type="entry name" value="RENAL_DIPEPTIDASE_2"/>
    <property type="match status" value="1"/>
</dbReference>